<reference evidence="2 3" key="1">
    <citation type="submission" date="2020-04" db="EMBL/GenBank/DDBJ databases">
        <title>Novosphingobium sp. TW-4 isolated from soil.</title>
        <authorList>
            <person name="Dahal R.H."/>
            <person name="Chaudhary D.K."/>
        </authorList>
    </citation>
    <scope>NUCLEOTIDE SEQUENCE [LARGE SCALE GENOMIC DNA]</scope>
    <source>
        <strain evidence="2 3">TW-4</strain>
    </source>
</reference>
<dbReference type="EMBL" id="JABBGM010000003">
    <property type="protein sequence ID" value="NML93582.1"/>
    <property type="molecule type" value="Genomic_DNA"/>
</dbReference>
<gene>
    <name evidence="2" type="ORF">HHL27_07875</name>
</gene>
<evidence type="ECO:0000313" key="2">
    <source>
        <dbReference type="EMBL" id="NML93582.1"/>
    </source>
</evidence>
<evidence type="ECO:0000313" key="3">
    <source>
        <dbReference type="Proteomes" id="UP000583556"/>
    </source>
</evidence>
<keyword evidence="3" id="KW-1185">Reference proteome</keyword>
<sequence>MDSEGQPGSEAGAPKGARDFALGDGIRALLEDGQTLFEAEIAFQQARVGYVLGRAKGIALLLVATLFLAFFFLVALVVGLLLALTPLVGPWGALGIVAAVLLVGTIGSFVSAVSRYRAARDVLLGKDGSKA</sequence>
<dbReference type="Pfam" id="PF07332">
    <property type="entry name" value="Phage_holin_3_6"/>
    <property type="match status" value="1"/>
</dbReference>
<dbReference type="RefSeq" id="WP_169492862.1">
    <property type="nucleotide sequence ID" value="NZ_JABBGM010000003.1"/>
</dbReference>
<accession>A0A7Y0BN67</accession>
<keyword evidence="1" id="KW-1133">Transmembrane helix</keyword>
<dbReference type="AlphaFoldDB" id="A0A7Y0BN67"/>
<protein>
    <submittedName>
        <fullName evidence="2">Phage holin family protein</fullName>
    </submittedName>
</protein>
<feature type="transmembrane region" description="Helical" evidence="1">
    <location>
        <begin position="91"/>
        <end position="113"/>
    </location>
</feature>
<name>A0A7Y0BN67_9SPHN</name>
<feature type="transmembrane region" description="Helical" evidence="1">
    <location>
        <begin position="57"/>
        <end position="85"/>
    </location>
</feature>
<dbReference type="InterPro" id="IPR009937">
    <property type="entry name" value="Phage_holin_3_6"/>
</dbReference>
<proteinExistence type="predicted"/>
<keyword evidence="1" id="KW-0472">Membrane</keyword>
<organism evidence="2 3">
    <name type="scientific">Novosphingobium olei</name>
    <dbReference type="NCBI Taxonomy" id="2728851"/>
    <lineage>
        <taxon>Bacteria</taxon>
        <taxon>Pseudomonadati</taxon>
        <taxon>Pseudomonadota</taxon>
        <taxon>Alphaproteobacteria</taxon>
        <taxon>Sphingomonadales</taxon>
        <taxon>Sphingomonadaceae</taxon>
        <taxon>Novosphingobium</taxon>
    </lineage>
</organism>
<dbReference type="Proteomes" id="UP000583556">
    <property type="component" value="Unassembled WGS sequence"/>
</dbReference>
<comment type="caution">
    <text evidence="2">The sequence shown here is derived from an EMBL/GenBank/DDBJ whole genome shotgun (WGS) entry which is preliminary data.</text>
</comment>
<keyword evidence="1" id="KW-0812">Transmembrane</keyword>
<evidence type="ECO:0000256" key="1">
    <source>
        <dbReference type="SAM" id="Phobius"/>
    </source>
</evidence>